<dbReference type="Proteomes" id="UP001408356">
    <property type="component" value="Unassembled WGS sequence"/>
</dbReference>
<dbReference type="EMBL" id="JARVKF010000435">
    <property type="protein sequence ID" value="KAK9413722.1"/>
    <property type="molecule type" value="Genomic_DNA"/>
</dbReference>
<evidence type="ECO:0000313" key="1">
    <source>
        <dbReference type="EMBL" id="KAK9413722.1"/>
    </source>
</evidence>
<name>A0ABR2UGI0_9PEZI</name>
<protein>
    <submittedName>
        <fullName evidence="1">Uncharacterized protein</fullName>
    </submittedName>
</protein>
<sequence>MHVGAPIRDFEDDEHPYDWWLQERLLAPGTGYFTKDMGCLRWALRRYERSGILTKPQTCPNFVVRGIRARRSWLTISGYGTTLKSAYFSDAQDHTA</sequence>
<reference evidence="1 2" key="1">
    <citation type="journal article" date="2024" name="J. Plant Pathol.">
        <title>Sequence and assembly of the genome of Seiridium unicorne, isolate CBS 538.82, causal agent of cypress canker disease.</title>
        <authorList>
            <person name="Scali E."/>
            <person name="Rocca G.D."/>
            <person name="Danti R."/>
            <person name="Garbelotto M."/>
            <person name="Barberini S."/>
            <person name="Baroncelli R."/>
            <person name="Emiliani G."/>
        </authorList>
    </citation>
    <scope>NUCLEOTIDE SEQUENCE [LARGE SCALE GENOMIC DNA]</scope>
    <source>
        <strain evidence="1 2">BM-138-508</strain>
    </source>
</reference>
<keyword evidence="2" id="KW-1185">Reference proteome</keyword>
<proteinExistence type="predicted"/>
<organism evidence="1 2">
    <name type="scientific">Seiridium unicorne</name>
    <dbReference type="NCBI Taxonomy" id="138068"/>
    <lineage>
        <taxon>Eukaryota</taxon>
        <taxon>Fungi</taxon>
        <taxon>Dikarya</taxon>
        <taxon>Ascomycota</taxon>
        <taxon>Pezizomycotina</taxon>
        <taxon>Sordariomycetes</taxon>
        <taxon>Xylariomycetidae</taxon>
        <taxon>Amphisphaeriales</taxon>
        <taxon>Sporocadaceae</taxon>
        <taxon>Seiridium</taxon>
    </lineage>
</organism>
<gene>
    <name evidence="1" type="ORF">SUNI508_11665</name>
</gene>
<comment type="caution">
    <text evidence="1">The sequence shown here is derived from an EMBL/GenBank/DDBJ whole genome shotgun (WGS) entry which is preliminary data.</text>
</comment>
<accession>A0ABR2UGI0</accession>
<evidence type="ECO:0000313" key="2">
    <source>
        <dbReference type="Proteomes" id="UP001408356"/>
    </source>
</evidence>